<keyword evidence="6 17" id="KW-0547">Nucleotide-binding</keyword>
<comment type="function">
    <text evidence="17">Catalyzes the dehydration of the S-form of NAD(P)HX at the expense of ADP, which is converted to AMP. Together with NAD(P)HX epimerase, which catalyzes the epimerization of the S- and R-forms, the enzyme allows the repair of both epimers of NAD(P)HX, a damaged form of NAD(P)H that is a result of enzymatic or heat-dependent hydration.</text>
</comment>
<dbReference type="EC" id="4.2.1.136" evidence="19"/>
<dbReference type="PANTHER" id="PTHR12592">
    <property type="entry name" value="ATP-DEPENDENT (S)-NAD(P)H-HYDRATE DEHYDRATASE FAMILY MEMBER"/>
    <property type="match status" value="1"/>
</dbReference>
<keyword evidence="13" id="KW-0511">Multifunctional enzyme</keyword>
<comment type="catalytic activity">
    <reaction evidence="15 17 19">
        <text>(6S)-NADHX + ADP = AMP + phosphate + NADH + H(+)</text>
        <dbReference type="Rhea" id="RHEA:32223"/>
        <dbReference type="ChEBI" id="CHEBI:15378"/>
        <dbReference type="ChEBI" id="CHEBI:43474"/>
        <dbReference type="ChEBI" id="CHEBI:57945"/>
        <dbReference type="ChEBI" id="CHEBI:64074"/>
        <dbReference type="ChEBI" id="CHEBI:456215"/>
        <dbReference type="ChEBI" id="CHEBI:456216"/>
        <dbReference type="EC" id="4.2.1.136"/>
    </reaction>
</comment>
<dbReference type="InterPro" id="IPR036652">
    <property type="entry name" value="YjeF_N_dom_sf"/>
</dbReference>
<evidence type="ECO:0000256" key="1">
    <source>
        <dbReference type="ARBA" id="ARBA00000013"/>
    </source>
</evidence>
<dbReference type="HAMAP" id="MF_01965">
    <property type="entry name" value="NADHX_dehydratase"/>
    <property type="match status" value="1"/>
</dbReference>
<evidence type="ECO:0000256" key="13">
    <source>
        <dbReference type="ARBA" id="ARBA00023268"/>
    </source>
</evidence>
<evidence type="ECO:0000256" key="16">
    <source>
        <dbReference type="ARBA" id="ARBA00049209"/>
    </source>
</evidence>
<dbReference type="EC" id="5.1.99.6" evidence="19"/>
<dbReference type="CDD" id="cd01171">
    <property type="entry name" value="YXKO-related"/>
    <property type="match status" value="1"/>
</dbReference>
<dbReference type="GO" id="GO:0046496">
    <property type="term" value="P:nicotinamide nucleotide metabolic process"/>
    <property type="evidence" value="ECO:0007669"/>
    <property type="project" value="UniProtKB-UniRule"/>
</dbReference>
<feature type="binding site" evidence="18">
    <location>
        <position position="62"/>
    </location>
    <ligand>
        <name>K(+)</name>
        <dbReference type="ChEBI" id="CHEBI:29103"/>
    </ligand>
</feature>
<comment type="catalytic activity">
    <reaction evidence="2 18 19">
        <text>(6R)-NADPHX = (6S)-NADPHX</text>
        <dbReference type="Rhea" id="RHEA:32227"/>
        <dbReference type="ChEBI" id="CHEBI:64076"/>
        <dbReference type="ChEBI" id="CHEBI:64077"/>
        <dbReference type="EC" id="5.1.99.6"/>
    </reaction>
</comment>
<feature type="binding site" evidence="17">
    <location>
        <begin position="401"/>
        <end position="405"/>
    </location>
    <ligand>
        <name>AMP</name>
        <dbReference type="ChEBI" id="CHEBI:456215"/>
    </ligand>
</feature>
<dbReference type="PROSITE" id="PS51383">
    <property type="entry name" value="YJEF_C_3"/>
    <property type="match status" value="1"/>
</dbReference>
<dbReference type="Gene3D" id="3.40.50.10260">
    <property type="entry name" value="YjeF N-terminal domain"/>
    <property type="match status" value="1"/>
</dbReference>
<dbReference type="GO" id="GO:0052856">
    <property type="term" value="F:NAD(P)HX epimerase activity"/>
    <property type="evidence" value="ECO:0007669"/>
    <property type="project" value="UniProtKB-UniRule"/>
</dbReference>
<evidence type="ECO:0000256" key="14">
    <source>
        <dbReference type="ARBA" id="ARBA00025153"/>
    </source>
</evidence>
<dbReference type="PATRIC" id="fig|742823.3.peg.168"/>
<dbReference type="NCBIfam" id="TIGR00196">
    <property type="entry name" value="yjeF_cterm"/>
    <property type="match status" value="1"/>
</dbReference>
<dbReference type="InterPro" id="IPR004443">
    <property type="entry name" value="YjeF_N_dom"/>
</dbReference>
<comment type="cofactor">
    <cofactor evidence="17">
        <name>Mg(2+)</name>
        <dbReference type="ChEBI" id="CHEBI:18420"/>
    </cofactor>
</comment>
<dbReference type="PROSITE" id="PS01050">
    <property type="entry name" value="YJEF_C_2"/>
    <property type="match status" value="1"/>
</dbReference>
<feature type="binding site" evidence="18">
    <location>
        <begin position="128"/>
        <end position="134"/>
    </location>
    <ligand>
        <name>(6S)-NADPHX</name>
        <dbReference type="ChEBI" id="CHEBI:64076"/>
    </ligand>
</feature>
<dbReference type="GO" id="GO:0052855">
    <property type="term" value="F:ADP-dependent NAD(P)H-hydrate dehydratase activity"/>
    <property type="evidence" value="ECO:0007669"/>
    <property type="project" value="UniProtKB-UniRule"/>
</dbReference>
<evidence type="ECO:0000256" key="17">
    <source>
        <dbReference type="HAMAP-Rule" id="MF_01965"/>
    </source>
</evidence>
<keyword evidence="11 18" id="KW-0413">Isomerase</keyword>
<dbReference type="eggNOG" id="COG0063">
    <property type="taxonomic scope" value="Bacteria"/>
</dbReference>
<feature type="domain" description="YjeF N-terminal" evidence="21">
    <location>
        <begin position="11"/>
        <end position="216"/>
    </location>
</feature>
<keyword evidence="12 17" id="KW-0456">Lyase</keyword>
<dbReference type="SUPFAM" id="SSF64153">
    <property type="entry name" value="YjeF N-terminal domain-like"/>
    <property type="match status" value="1"/>
</dbReference>
<dbReference type="PANTHER" id="PTHR12592:SF0">
    <property type="entry name" value="ATP-DEPENDENT (S)-NAD(P)H-HYDRATE DEHYDRATASE"/>
    <property type="match status" value="1"/>
</dbReference>
<comment type="catalytic activity">
    <reaction evidence="1 18 19">
        <text>(6R)-NADHX = (6S)-NADHX</text>
        <dbReference type="Rhea" id="RHEA:32215"/>
        <dbReference type="ChEBI" id="CHEBI:64074"/>
        <dbReference type="ChEBI" id="CHEBI:64075"/>
        <dbReference type="EC" id="5.1.99.6"/>
    </reaction>
</comment>
<dbReference type="InterPro" id="IPR029056">
    <property type="entry name" value="Ribokinase-like"/>
</dbReference>
<evidence type="ECO:0000256" key="12">
    <source>
        <dbReference type="ARBA" id="ARBA00023239"/>
    </source>
</evidence>
<feature type="binding site" evidence="17">
    <location>
        <position position="256"/>
    </location>
    <ligand>
        <name>(6S)-NADPHX</name>
        <dbReference type="ChEBI" id="CHEBI:64076"/>
    </ligand>
</feature>
<dbReference type="PROSITE" id="PS51385">
    <property type="entry name" value="YJEF_N"/>
    <property type="match status" value="1"/>
</dbReference>
<feature type="binding site" evidence="18">
    <location>
        <begin position="61"/>
        <end position="65"/>
    </location>
    <ligand>
        <name>(6S)-NADPHX</name>
        <dbReference type="ChEBI" id="CHEBI:64076"/>
    </ligand>
</feature>
<evidence type="ECO:0000256" key="5">
    <source>
        <dbReference type="ARBA" id="ARBA00022723"/>
    </source>
</evidence>
<comment type="function">
    <text evidence="18">Catalyzes the epimerization of the S- and R-forms of NAD(P)HX, a damaged form of NAD(P)H that is a result of enzymatic or heat-dependent hydration. This is a prerequisite for the S-specific NAD(P)H-hydrate dehydratase to allow the repair of both epimers of NAD(P)HX.</text>
</comment>
<feature type="binding site" evidence="17">
    <location>
        <position position="364"/>
    </location>
    <ligand>
        <name>(6S)-NADPHX</name>
        <dbReference type="ChEBI" id="CHEBI:64076"/>
    </ligand>
</feature>
<keyword evidence="8 17" id="KW-0521">NADP</keyword>
<evidence type="ECO:0000259" key="21">
    <source>
        <dbReference type="PROSITE" id="PS51385"/>
    </source>
</evidence>
<protein>
    <recommendedName>
        <fullName evidence="19">Bifunctional NAD(P)H-hydrate repair enzyme</fullName>
    </recommendedName>
    <alternativeName>
        <fullName evidence="19">Nicotinamide nucleotide repair protein</fullName>
    </alternativeName>
    <domain>
        <recommendedName>
            <fullName evidence="19">ADP-dependent (S)-NAD(P)H-hydrate dehydratase</fullName>
            <ecNumber evidence="19">4.2.1.136</ecNumber>
        </recommendedName>
        <alternativeName>
            <fullName evidence="19">ADP-dependent NAD(P)HX dehydratase</fullName>
        </alternativeName>
    </domain>
    <domain>
        <recommendedName>
            <fullName evidence="19">NAD(P)H-hydrate epimerase</fullName>
            <ecNumber evidence="19">5.1.99.6</ecNumber>
        </recommendedName>
    </domain>
</protein>
<comment type="similarity">
    <text evidence="17">Belongs to the NnrD/CARKD family.</text>
</comment>
<comment type="caution">
    <text evidence="22">The sequence shown here is derived from an EMBL/GenBank/DDBJ whole genome shotgun (WGS) entry which is preliminary data.</text>
</comment>
<sequence>MSLTILTADELQNLEMRAANQLGADTLMKRAGAAAAELIMKRLEDAGVEQRRVTLLVGPGNNGGDALACACELREKGAVVNVVLPGGRRPTSALALAQLERWTQAGGTTYDDPYMTEKADCVVDGLFGTGLAKPITGDCLDAVLWFNERQALKVSLDIPSGLNPVTGHWTGSYPGCSADVTITFLCVKSGLYMCEGADAAGEIVLNELDVSVPLSPLSVIGTDEFPRVLRPRVKNSHKGDYGSVAVIGGTDGMIGASILAARAALISGAGRVTLECRAEHAPHVDMVYPEIMFATKPVNLEDFDAIVLGCGLGTSAEAKARVIEALNCQKPLILDADALNIIAADIKLQDMVLARRAPTVLTPHPGEAARLLRRDTAGVTADRVAACRELAVQTGAIVVLKGAGTVISMRSSRTWINPTGSPMLATGGSGDVLAGMIGAMFAQGYDMVESVLAAVYFHGLSAEGLEAGFTAGEIAPNAMALVHDARVSYDL</sequence>
<evidence type="ECO:0000256" key="7">
    <source>
        <dbReference type="ARBA" id="ARBA00022840"/>
    </source>
</evidence>
<keyword evidence="9 18" id="KW-0630">Potassium</keyword>
<reference evidence="22 23" key="1">
    <citation type="submission" date="2012-05" db="EMBL/GenBank/DDBJ databases">
        <title>The Genome Sequence of Sutterella wadsworthensis 2_1_59BFAA.</title>
        <authorList>
            <consortium name="The Broad Institute Genome Sequencing Platform"/>
            <person name="Earl A."/>
            <person name="Ward D."/>
            <person name="Feldgarden M."/>
            <person name="Gevers D."/>
            <person name="Daigneault M."/>
            <person name="Strauss J."/>
            <person name="Allen-Vercoe E."/>
            <person name="Walker B."/>
            <person name="Young S.K."/>
            <person name="Zeng Q."/>
            <person name="Gargeya S."/>
            <person name="Fitzgerald M."/>
            <person name="Haas B."/>
            <person name="Abouelleil A."/>
            <person name="Alvarado L."/>
            <person name="Arachchi H.M."/>
            <person name="Berlin A.M."/>
            <person name="Chapman S.B."/>
            <person name="Goldberg J."/>
            <person name="Griggs A."/>
            <person name="Gujja S."/>
            <person name="Hansen M."/>
            <person name="Howarth C."/>
            <person name="Imamovic A."/>
            <person name="Larimer J."/>
            <person name="McCowen C."/>
            <person name="Montmayeur A."/>
            <person name="Murphy C."/>
            <person name="Neiman D."/>
            <person name="Pearson M."/>
            <person name="Priest M."/>
            <person name="Roberts A."/>
            <person name="Saif S."/>
            <person name="Shea T."/>
            <person name="Sisk P."/>
            <person name="Sykes S."/>
            <person name="Wortman J."/>
            <person name="Nusbaum C."/>
            <person name="Birren B."/>
        </authorList>
    </citation>
    <scope>NUCLEOTIDE SEQUENCE [LARGE SCALE GENOMIC DNA]</scope>
    <source>
        <strain evidence="22 23">2_1_59BFAA</strain>
    </source>
</reference>
<accession>K1JZZ4</accession>
<comment type="similarity">
    <text evidence="3 19">In the N-terminal section; belongs to the NnrE/AIBP family.</text>
</comment>
<comment type="catalytic activity">
    <reaction evidence="16 17 19">
        <text>(6S)-NADPHX + ADP = AMP + phosphate + NADPH + H(+)</text>
        <dbReference type="Rhea" id="RHEA:32235"/>
        <dbReference type="ChEBI" id="CHEBI:15378"/>
        <dbReference type="ChEBI" id="CHEBI:43474"/>
        <dbReference type="ChEBI" id="CHEBI:57783"/>
        <dbReference type="ChEBI" id="CHEBI:64076"/>
        <dbReference type="ChEBI" id="CHEBI:456215"/>
        <dbReference type="ChEBI" id="CHEBI:456216"/>
        <dbReference type="EC" id="4.2.1.136"/>
    </reaction>
</comment>
<feature type="binding site" evidence="18">
    <location>
        <position position="157"/>
    </location>
    <ligand>
        <name>(6S)-NADPHX</name>
        <dbReference type="ChEBI" id="CHEBI:64076"/>
    </ligand>
</feature>
<comment type="subunit">
    <text evidence="17">Homotetramer.</text>
</comment>
<keyword evidence="5 18" id="KW-0479">Metal-binding</keyword>
<dbReference type="PIRSF" id="PIRSF017184">
    <property type="entry name" value="Nnr"/>
    <property type="match status" value="1"/>
</dbReference>
<dbReference type="Gene3D" id="3.40.1190.20">
    <property type="match status" value="1"/>
</dbReference>
<feature type="domain" description="YjeF C-terminal" evidence="20">
    <location>
        <begin position="221"/>
        <end position="485"/>
    </location>
</feature>
<evidence type="ECO:0000256" key="6">
    <source>
        <dbReference type="ARBA" id="ARBA00022741"/>
    </source>
</evidence>
<evidence type="ECO:0000256" key="10">
    <source>
        <dbReference type="ARBA" id="ARBA00023027"/>
    </source>
</evidence>
<evidence type="ECO:0000256" key="15">
    <source>
        <dbReference type="ARBA" id="ARBA00048238"/>
    </source>
</evidence>
<organism evidence="22 23">
    <name type="scientific">Sutterella wadsworthensis 2_1_59BFAA</name>
    <dbReference type="NCBI Taxonomy" id="742823"/>
    <lineage>
        <taxon>Bacteria</taxon>
        <taxon>Pseudomonadati</taxon>
        <taxon>Pseudomonadota</taxon>
        <taxon>Betaproteobacteria</taxon>
        <taxon>Burkholderiales</taxon>
        <taxon>Sutterellaceae</taxon>
        <taxon>Sutterella</taxon>
    </lineage>
</organism>
<evidence type="ECO:0000259" key="20">
    <source>
        <dbReference type="PROSITE" id="PS51383"/>
    </source>
</evidence>
<dbReference type="Proteomes" id="UP000005835">
    <property type="component" value="Unassembled WGS sequence"/>
</dbReference>
<evidence type="ECO:0000256" key="19">
    <source>
        <dbReference type="PIRNR" id="PIRNR017184"/>
    </source>
</evidence>
<keyword evidence="23" id="KW-1185">Reference proteome</keyword>
<evidence type="ECO:0000256" key="11">
    <source>
        <dbReference type="ARBA" id="ARBA00023235"/>
    </source>
</evidence>
<evidence type="ECO:0000256" key="18">
    <source>
        <dbReference type="HAMAP-Rule" id="MF_01966"/>
    </source>
</evidence>
<dbReference type="GO" id="GO:0046872">
    <property type="term" value="F:metal ion binding"/>
    <property type="evidence" value="ECO:0007669"/>
    <property type="project" value="UniProtKB-UniRule"/>
</dbReference>
<dbReference type="Pfam" id="PF01256">
    <property type="entry name" value="Carb_kinase"/>
    <property type="match status" value="1"/>
</dbReference>
<dbReference type="STRING" id="742823.HMPREF9465_00168"/>
<evidence type="ECO:0000256" key="2">
    <source>
        <dbReference type="ARBA" id="ARBA00000909"/>
    </source>
</evidence>
<comment type="caution">
    <text evidence="18">Lacks conserved residue(s) required for the propagation of feature annotation.</text>
</comment>
<dbReference type="GO" id="GO:0005524">
    <property type="term" value="F:ATP binding"/>
    <property type="evidence" value="ECO:0007669"/>
    <property type="project" value="UniProtKB-UniRule"/>
</dbReference>
<feature type="binding site" evidence="17">
    <location>
        <position position="311"/>
    </location>
    <ligand>
        <name>(6S)-NADPHX</name>
        <dbReference type="ChEBI" id="CHEBI:64076"/>
    </ligand>
</feature>
<dbReference type="NCBIfam" id="TIGR00197">
    <property type="entry name" value="yjeF_nterm"/>
    <property type="match status" value="1"/>
</dbReference>
<evidence type="ECO:0000313" key="23">
    <source>
        <dbReference type="Proteomes" id="UP000005835"/>
    </source>
</evidence>
<feature type="binding site" evidence="17">
    <location>
        <position position="430"/>
    </location>
    <ligand>
        <name>AMP</name>
        <dbReference type="ChEBI" id="CHEBI:456215"/>
    </ligand>
</feature>
<dbReference type="HOGENOM" id="CLU_024853_4_3_4"/>
<dbReference type="RefSeq" id="WP_005433200.1">
    <property type="nucleotide sequence ID" value="NZ_JH815513.1"/>
</dbReference>
<feature type="binding site" evidence="18">
    <location>
        <position position="124"/>
    </location>
    <ligand>
        <name>K(+)</name>
        <dbReference type="ChEBI" id="CHEBI:29103"/>
    </ligand>
</feature>
<gene>
    <name evidence="18" type="primary">nnrE</name>
    <name evidence="17" type="synonym">nnrD</name>
    <name evidence="22" type="ORF">HMPREF9465_00168</name>
</gene>
<proteinExistence type="inferred from homology"/>
<evidence type="ECO:0000256" key="3">
    <source>
        <dbReference type="ARBA" id="ARBA00006001"/>
    </source>
</evidence>
<comment type="similarity">
    <text evidence="18">Belongs to the NnrE/AIBP family.</text>
</comment>
<evidence type="ECO:0000313" key="22">
    <source>
        <dbReference type="EMBL" id="EKB32153.1"/>
    </source>
</evidence>
<name>K1JZZ4_9BURK</name>
<comment type="function">
    <text evidence="14 19">Bifunctional enzyme that catalyzes the epimerization of the S- and R-forms of NAD(P)HX and the dehydration of the S-form of NAD(P)HX at the expense of ADP, which is converted to AMP. This allows the repair of both epimers of NAD(P)HX, a damaged form of NAD(P)H that is a result of enzymatic or heat-dependent hydration.</text>
</comment>
<feature type="binding site" evidence="18">
    <location>
        <position position="160"/>
    </location>
    <ligand>
        <name>K(+)</name>
        <dbReference type="ChEBI" id="CHEBI:29103"/>
    </ligand>
</feature>
<feature type="binding site" evidence="17">
    <location>
        <position position="431"/>
    </location>
    <ligand>
        <name>(6S)-NADPHX</name>
        <dbReference type="ChEBI" id="CHEBI:64076"/>
    </ligand>
</feature>
<dbReference type="SUPFAM" id="SSF53613">
    <property type="entry name" value="Ribokinase-like"/>
    <property type="match status" value="1"/>
</dbReference>
<comment type="cofactor">
    <cofactor evidence="18 19">
        <name>K(+)</name>
        <dbReference type="ChEBI" id="CHEBI:29103"/>
    </cofactor>
    <text evidence="18 19">Binds 1 potassium ion per subunit.</text>
</comment>
<dbReference type="GO" id="GO:0110051">
    <property type="term" value="P:metabolite repair"/>
    <property type="evidence" value="ECO:0007669"/>
    <property type="project" value="TreeGrafter"/>
</dbReference>
<dbReference type="InterPro" id="IPR000631">
    <property type="entry name" value="CARKD"/>
</dbReference>
<evidence type="ECO:0000256" key="4">
    <source>
        <dbReference type="ARBA" id="ARBA00009524"/>
    </source>
</evidence>
<comment type="similarity">
    <text evidence="4 19">In the C-terminal section; belongs to the NnrD/CARKD family.</text>
</comment>
<dbReference type="InterPro" id="IPR030677">
    <property type="entry name" value="Nnr"/>
</dbReference>
<dbReference type="AlphaFoldDB" id="K1JZZ4"/>
<dbReference type="eggNOG" id="COG0062">
    <property type="taxonomic scope" value="Bacteria"/>
</dbReference>
<evidence type="ECO:0000256" key="9">
    <source>
        <dbReference type="ARBA" id="ARBA00022958"/>
    </source>
</evidence>
<dbReference type="Pfam" id="PF03853">
    <property type="entry name" value="YjeF_N"/>
    <property type="match status" value="1"/>
</dbReference>
<dbReference type="InterPro" id="IPR017953">
    <property type="entry name" value="Carbohydrate_kinase_pred_CS"/>
</dbReference>
<keyword evidence="7 17" id="KW-0067">ATP-binding</keyword>
<evidence type="ECO:0000256" key="8">
    <source>
        <dbReference type="ARBA" id="ARBA00022857"/>
    </source>
</evidence>
<dbReference type="HAMAP" id="MF_01966">
    <property type="entry name" value="NADHX_epimerase"/>
    <property type="match status" value="1"/>
</dbReference>
<dbReference type="EMBL" id="ADMG01000007">
    <property type="protein sequence ID" value="EKB32153.1"/>
    <property type="molecule type" value="Genomic_DNA"/>
</dbReference>
<dbReference type="OrthoDB" id="9806925at2"/>
<keyword evidence="10 17" id="KW-0520">NAD</keyword>